<dbReference type="STRING" id="1658765.Msub_11606"/>
<feature type="transmembrane region" description="Helical" evidence="1">
    <location>
        <begin position="159"/>
        <end position="176"/>
    </location>
</feature>
<evidence type="ECO:0000313" key="2">
    <source>
        <dbReference type="EMBL" id="KMQ75402.1"/>
    </source>
</evidence>
<keyword evidence="1" id="KW-1133">Transmembrane helix</keyword>
<evidence type="ECO:0000313" key="3">
    <source>
        <dbReference type="Proteomes" id="UP000036102"/>
    </source>
</evidence>
<gene>
    <name evidence="2" type="ORF">Msub_11606</name>
</gene>
<feature type="transmembrane region" description="Helical" evidence="1">
    <location>
        <begin position="188"/>
        <end position="211"/>
    </location>
</feature>
<dbReference type="AlphaFoldDB" id="A0A0J7JB57"/>
<protein>
    <submittedName>
        <fullName evidence="2">Uncharacterized protein</fullName>
    </submittedName>
</protein>
<feature type="transmembrane region" description="Helical" evidence="1">
    <location>
        <begin position="63"/>
        <end position="84"/>
    </location>
</feature>
<dbReference type="PATRIC" id="fig|1658765.3.peg.1597"/>
<dbReference type="OrthoDB" id="6912497at2"/>
<sequence>MTDHPLRAGERRKAADGDLLALSPLPVASGVRPSDTADWIRRKNPVWMDLQGGSLVFAAELSLMFLSLSLLTIFAGLLMTLAVYLDRGAWNWSPPLFLLVGNIFCSLPFALVIHFSTNKAIKEGPPIRLNRQKREVAMPGWVGGKDVNIPLWDKEPFSLMYILYVATFFAVVIAYSGEWPLEGFNLRYFQVSVTALIIESLIFIPYILIGLHLHKKHKPRLEYVYHPWEQLVAYVQKQQDIGPSIFTERTMLTLAVPDPDHPETAKAATSVAVGHETVGLAQWESIRRFMEEGPEACPDPREYGTLAHYKESCRQARQEKTTGAWLWKKVGDWFFQRYLAHKLTEWRVNNLIPRSLPDELHEWSQPLPEDQWASPSEALQVESRRMESLRKKNPKLTPQALLEALYRESREGDTLLA</sequence>
<evidence type="ECO:0000256" key="1">
    <source>
        <dbReference type="SAM" id="Phobius"/>
    </source>
</evidence>
<name>A0A0J7JB57_9GAMM</name>
<accession>A0A0J7JB57</accession>
<dbReference type="Proteomes" id="UP000036102">
    <property type="component" value="Unassembled WGS sequence"/>
</dbReference>
<reference evidence="2 3" key="1">
    <citation type="submission" date="2015-06" db="EMBL/GenBank/DDBJ databases">
        <title>Marinobacter subterrani, a genetically tractable neutrophilic iron-oxidizing strain isolated from the Soudan Iron Mine.</title>
        <authorList>
            <person name="Bonis B.M."/>
            <person name="Gralnick J.A."/>
        </authorList>
    </citation>
    <scope>NUCLEOTIDE SEQUENCE [LARGE SCALE GENOMIC DNA]</scope>
    <source>
        <strain evidence="2 3">JG233</strain>
    </source>
</reference>
<keyword evidence="1" id="KW-0472">Membrane</keyword>
<feature type="transmembrane region" description="Helical" evidence="1">
    <location>
        <begin position="96"/>
        <end position="115"/>
    </location>
</feature>
<proteinExistence type="predicted"/>
<keyword evidence="1" id="KW-0812">Transmembrane</keyword>
<dbReference type="EMBL" id="LFBU01000001">
    <property type="protein sequence ID" value="KMQ75402.1"/>
    <property type="molecule type" value="Genomic_DNA"/>
</dbReference>
<dbReference type="RefSeq" id="WP_048495498.1">
    <property type="nucleotide sequence ID" value="NZ_LFBU01000001.1"/>
</dbReference>
<keyword evidence="3" id="KW-1185">Reference proteome</keyword>
<organism evidence="2 3">
    <name type="scientific">Marinobacter subterrani</name>
    <dbReference type="NCBI Taxonomy" id="1658765"/>
    <lineage>
        <taxon>Bacteria</taxon>
        <taxon>Pseudomonadati</taxon>
        <taxon>Pseudomonadota</taxon>
        <taxon>Gammaproteobacteria</taxon>
        <taxon>Pseudomonadales</taxon>
        <taxon>Marinobacteraceae</taxon>
        <taxon>Marinobacter</taxon>
    </lineage>
</organism>
<comment type="caution">
    <text evidence="2">The sequence shown here is derived from an EMBL/GenBank/DDBJ whole genome shotgun (WGS) entry which is preliminary data.</text>
</comment>